<sequence>MPSANGSIQGSTQTQTSQSHSQLMVNASQPQMVSTSQSGHLNVTNAIMGQSLAGTPTLSSMTSQANAQTVHITHQSPQHTPILHTSVQPTQHHNHMSVQMSHLPQVQVIQQPIGGTAGTYQFQQVYPQQMLLPSNLTIQNMPFGAPNQGLSLQIPFTTTNAVNSGQMPITSIASKPPIMSKGVAISPLTQGIATSQHHMISSLKPNLGAGNASHILKQRNNSTQISYTSGLFIDVIDFIAIDDESSFQEYISWNWKRDPINSNTNSWLNNKSAANIWLHSNSTTRPDLLHHSSTISPFGRSKWISNFHSNSDSEWRTYVYSNVYSSNPNGNNGHTNQCSQFWHNNAYERSADSFIAIDCNINRSISSTDDVNCKCDHNDNNNNGQQ</sequence>
<feature type="region of interest" description="Disordered" evidence="1">
    <location>
        <begin position="1"/>
        <end position="37"/>
    </location>
</feature>
<protein>
    <submittedName>
        <fullName evidence="2">Uncharacterized protein</fullName>
    </submittedName>
</protein>
<name>A0ABP0VG37_9BRYO</name>
<accession>A0ABP0VG37</accession>
<gene>
    <name evidence="2" type="ORF">CSSPJE1EN1_LOCUS27333</name>
</gene>
<dbReference type="Proteomes" id="UP001497444">
    <property type="component" value="Unassembled WGS sequence"/>
</dbReference>
<organism evidence="2 3">
    <name type="scientific">Sphagnum jensenii</name>
    <dbReference type="NCBI Taxonomy" id="128206"/>
    <lineage>
        <taxon>Eukaryota</taxon>
        <taxon>Viridiplantae</taxon>
        <taxon>Streptophyta</taxon>
        <taxon>Embryophyta</taxon>
        <taxon>Bryophyta</taxon>
        <taxon>Sphagnophytina</taxon>
        <taxon>Sphagnopsida</taxon>
        <taxon>Sphagnales</taxon>
        <taxon>Sphagnaceae</taxon>
        <taxon>Sphagnum</taxon>
    </lineage>
</organism>
<proteinExistence type="predicted"/>
<evidence type="ECO:0000256" key="1">
    <source>
        <dbReference type="SAM" id="MobiDB-lite"/>
    </source>
</evidence>
<comment type="caution">
    <text evidence="2">The sequence shown here is derived from an EMBL/GenBank/DDBJ whole genome shotgun (WGS) entry which is preliminary data.</text>
</comment>
<evidence type="ECO:0000313" key="2">
    <source>
        <dbReference type="EMBL" id="CAK9251955.1"/>
    </source>
</evidence>
<dbReference type="EMBL" id="CAXAQS010000533">
    <property type="protein sequence ID" value="CAK9251955.1"/>
    <property type="molecule type" value="Genomic_DNA"/>
</dbReference>
<feature type="compositionally biased region" description="Polar residues" evidence="1">
    <location>
        <begin position="23"/>
        <end position="37"/>
    </location>
</feature>
<keyword evidence="3" id="KW-1185">Reference proteome</keyword>
<reference evidence="2" key="1">
    <citation type="submission" date="2024-02" db="EMBL/GenBank/DDBJ databases">
        <authorList>
            <consortium name="ELIXIR-Norway"/>
            <consortium name="Elixir Norway"/>
        </authorList>
    </citation>
    <scope>NUCLEOTIDE SEQUENCE</scope>
</reference>
<feature type="compositionally biased region" description="Low complexity" evidence="1">
    <location>
        <begin position="7"/>
        <end position="22"/>
    </location>
</feature>
<evidence type="ECO:0000313" key="3">
    <source>
        <dbReference type="Proteomes" id="UP001497444"/>
    </source>
</evidence>